<proteinExistence type="inferred from homology"/>
<dbReference type="InterPro" id="IPR001394">
    <property type="entry name" value="Peptidase_C19_UCH"/>
</dbReference>
<evidence type="ECO:0000256" key="3">
    <source>
        <dbReference type="ARBA" id="ARBA00012759"/>
    </source>
</evidence>
<keyword evidence="4" id="KW-0645">Protease</keyword>
<comment type="similarity">
    <text evidence="2">Belongs to the peptidase C19 family.</text>
</comment>
<dbReference type="PANTHER" id="PTHR24006">
    <property type="entry name" value="UBIQUITIN CARBOXYL-TERMINAL HYDROLASE"/>
    <property type="match status" value="1"/>
</dbReference>
<dbReference type="GO" id="GO:0005829">
    <property type="term" value="C:cytosol"/>
    <property type="evidence" value="ECO:0007669"/>
    <property type="project" value="TreeGrafter"/>
</dbReference>
<organism evidence="10 11">
    <name type="scientific">Kwoniella newhampshirensis</name>
    <dbReference type="NCBI Taxonomy" id="1651941"/>
    <lineage>
        <taxon>Eukaryota</taxon>
        <taxon>Fungi</taxon>
        <taxon>Dikarya</taxon>
        <taxon>Basidiomycota</taxon>
        <taxon>Agaricomycotina</taxon>
        <taxon>Tremellomycetes</taxon>
        <taxon>Tremellales</taxon>
        <taxon>Cryptococcaceae</taxon>
        <taxon>Kwoniella</taxon>
    </lineage>
</organism>
<evidence type="ECO:0000256" key="6">
    <source>
        <dbReference type="ARBA" id="ARBA00022801"/>
    </source>
</evidence>
<dbReference type="GO" id="GO:0016579">
    <property type="term" value="P:protein deubiquitination"/>
    <property type="evidence" value="ECO:0007669"/>
    <property type="project" value="InterPro"/>
</dbReference>
<feature type="compositionally biased region" description="Basic residues" evidence="8">
    <location>
        <begin position="679"/>
        <end position="689"/>
    </location>
</feature>
<accession>A0AAW0YU85</accession>
<feature type="region of interest" description="Disordered" evidence="8">
    <location>
        <begin position="54"/>
        <end position="167"/>
    </location>
</feature>
<feature type="compositionally biased region" description="Low complexity" evidence="8">
    <location>
        <begin position="57"/>
        <end position="66"/>
    </location>
</feature>
<dbReference type="InterPro" id="IPR028889">
    <property type="entry name" value="USP"/>
</dbReference>
<dbReference type="PANTHER" id="PTHR24006:SF758">
    <property type="entry name" value="UBIQUITIN CARBOXYL-TERMINAL HYDROLASE 36"/>
    <property type="match status" value="1"/>
</dbReference>
<evidence type="ECO:0000259" key="9">
    <source>
        <dbReference type="PROSITE" id="PS50235"/>
    </source>
</evidence>
<feature type="compositionally biased region" description="Low complexity" evidence="8">
    <location>
        <begin position="533"/>
        <end position="544"/>
    </location>
</feature>
<name>A0AAW0YU85_9TREE</name>
<feature type="compositionally biased region" description="Acidic residues" evidence="8">
    <location>
        <begin position="554"/>
        <end position="570"/>
    </location>
</feature>
<evidence type="ECO:0000313" key="10">
    <source>
        <dbReference type="EMBL" id="KAK8844709.1"/>
    </source>
</evidence>
<dbReference type="RefSeq" id="XP_066799933.1">
    <property type="nucleotide sequence ID" value="XM_066949639.1"/>
</dbReference>
<dbReference type="PROSITE" id="PS00973">
    <property type="entry name" value="USP_2"/>
    <property type="match status" value="1"/>
</dbReference>
<feature type="compositionally biased region" description="Polar residues" evidence="8">
    <location>
        <begin position="518"/>
        <end position="531"/>
    </location>
</feature>
<gene>
    <name evidence="10" type="ORF">IAR55_006558</name>
</gene>
<keyword evidence="11" id="KW-1185">Reference proteome</keyword>
<dbReference type="InterPro" id="IPR018200">
    <property type="entry name" value="USP_CS"/>
</dbReference>
<evidence type="ECO:0000256" key="4">
    <source>
        <dbReference type="ARBA" id="ARBA00022670"/>
    </source>
</evidence>
<dbReference type="EMBL" id="JBCAWK010000013">
    <property type="protein sequence ID" value="KAK8844709.1"/>
    <property type="molecule type" value="Genomic_DNA"/>
</dbReference>
<protein>
    <recommendedName>
        <fullName evidence="3">ubiquitinyl hydrolase 1</fullName>
        <ecNumber evidence="3">3.4.19.12</ecNumber>
    </recommendedName>
</protein>
<keyword evidence="5" id="KW-0833">Ubl conjugation pathway</keyword>
<evidence type="ECO:0000256" key="5">
    <source>
        <dbReference type="ARBA" id="ARBA00022786"/>
    </source>
</evidence>
<dbReference type="EC" id="3.4.19.12" evidence="3"/>
<feature type="compositionally biased region" description="Acidic residues" evidence="8">
    <location>
        <begin position="90"/>
        <end position="104"/>
    </location>
</feature>
<reference evidence="10 11" key="1">
    <citation type="journal article" date="2024" name="bioRxiv">
        <title>Comparative genomics of Cryptococcus and Kwoniella reveals pathogenesis evolution and contrasting karyotype dynamics via intercentromeric recombination or chromosome fusion.</title>
        <authorList>
            <person name="Coelho M.A."/>
            <person name="David-Palma M."/>
            <person name="Shea T."/>
            <person name="Bowers K."/>
            <person name="McGinley-Smith S."/>
            <person name="Mohammad A.W."/>
            <person name="Gnirke A."/>
            <person name="Yurkov A.M."/>
            <person name="Nowrousian M."/>
            <person name="Sun S."/>
            <person name="Cuomo C.A."/>
            <person name="Heitman J."/>
        </authorList>
    </citation>
    <scope>NUCLEOTIDE SEQUENCE [LARGE SCALE GENOMIC DNA]</scope>
    <source>
        <strain evidence="10 11">CBS 13917</strain>
    </source>
</reference>
<feature type="compositionally biased region" description="Low complexity" evidence="8">
    <location>
        <begin position="154"/>
        <end position="167"/>
    </location>
</feature>
<dbReference type="GO" id="GO:0005634">
    <property type="term" value="C:nucleus"/>
    <property type="evidence" value="ECO:0007669"/>
    <property type="project" value="TreeGrafter"/>
</dbReference>
<keyword evidence="7" id="KW-0788">Thiol protease</keyword>
<comment type="caution">
    <text evidence="10">The sequence shown here is derived from an EMBL/GenBank/DDBJ whole genome shotgun (WGS) entry which is preliminary data.</text>
</comment>
<evidence type="ECO:0000256" key="7">
    <source>
        <dbReference type="ARBA" id="ARBA00022807"/>
    </source>
</evidence>
<feature type="compositionally biased region" description="Gly residues" evidence="8">
    <location>
        <begin position="663"/>
        <end position="672"/>
    </location>
</feature>
<dbReference type="GO" id="GO:0004843">
    <property type="term" value="F:cysteine-type deubiquitinase activity"/>
    <property type="evidence" value="ECO:0007669"/>
    <property type="project" value="UniProtKB-EC"/>
</dbReference>
<dbReference type="Proteomes" id="UP001388673">
    <property type="component" value="Unassembled WGS sequence"/>
</dbReference>
<dbReference type="InterPro" id="IPR038765">
    <property type="entry name" value="Papain-like_cys_pep_sf"/>
</dbReference>
<feature type="domain" description="USP" evidence="9">
    <location>
        <begin position="190"/>
        <end position="505"/>
    </location>
</feature>
<dbReference type="Pfam" id="PF00443">
    <property type="entry name" value="UCH"/>
    <property type="match status" value="1"/>
</dbReference>
<dbReference type="Gene3D" id="3.90.70.10">
    <property type="entry name" value="Cysteine proteinases"/>
    <property type="match status" value="1"/>
</dbReference>
<feature type="region of interest" description="Disordered" evidence="8">
    <location>
        <begin position="511"/>
        <end position="732"/>
    </location>
</feature>
<dbReference type="SUPFAM" id="SSF54001">
    <property type="entry name" value="Cysteine proteinases"/>
    <property type="match status" value="1"/>
</dbReference>
<dbReference type="InterPro" id="IPR050164">
    <property type="entry name" value="Peptidase_C19"/>
</dbReference>
<dbReference type="KEGG" id="kne:92183816"/>
<evidence type="ECO:0000313" key="11">
    <source>
        <dbReference type="Proteomes" id="UP001388673"/>
    </source>
</evidence>
<evidence type="ECO:0000256" key="2">
    <source>
        <dbReference type="ARBA" id="ARBA00009085"/>
    </source>
</evidence>
<dbReference type="GeneID" id="92183816"/>
<evidence type="ECO:0000256" key="8">
    <source>
        <dbReference type="SAM" id="MobiDB-lite"/>
    </source>
</evidence>
<feature type="compositionally biased region" description="Polar residues" evidence="8">
    <location>
        <begin position="134"/>
        <end position="144"/>
    </location>
</feature>
<dbReference type="AlphaFoldDB" id="A0AAW0YU85"/>
<sequence length="732" mass="79734">MATTASAPPAPNGFLFQSNLHDNSLLEEFTSRPISFGEPMPKNSWSFDVGTKEVIVGPRSPSPSSGSGSGIKAKKRSLTINGEGVVAGDSEAEEDDEEDEDQEGLTEQIRKKSKKTRQQSNGHDDGLGDSSSSTIPATSGQSPQKQKHKQQIDSTPKASTSSTPTAAQGLYPVEVDLRWPEAVAHAKRAAGLYNPSMACYANATLQVLLHTPPVLRIALAHDRDHCGQRINKSFCMLCLLNDLATNDHWAGRKAYSPSEVHRSLGKLKKGFSKNRQEDTHEFFRFVTDALQATALYGKPKDLPEKLKHTSWVYRLWGGKVRSRVVCSRCNKPSDTFDDFLDLSLDVNRQGKKSISGMMTGFTREDKLEGDNKYHCDNCKGKAVATKSFKIERAPPILTLHLKRFSVNYNSYSGRARADKFNQFIEFGEFLDIAPYMVNPKTGGTRYRLFGVTCHRGVELRFGHYTSYVKGPSGQWFHADDEDMMPVKLDQVLSDKTAYLLSYIRIGEGSITPAKTPIGNGTPNSQLPNNVHRSVPSTPLSPTVSAKRRSGADSSDYEIDEDEESQEEEEEVYRPIVKRNGFIGPSTPDAWKPATSELDGAPSQGAPRGDDDMPPELPSKFGYNPNPKPKSGVPTTPPILAPKAIPPGSFYSKPSPIARPGNPLAGGGGGGSSGTSMSKKQLKKLRKKEKKFGSGANGGGKKGGAPMPYQQGRAAAGSSNWKPGIMARMKPRA</sequence>
<dbReference type="GO" id="GO:0006508">
    <property type="term" value="P:proteolysis"/>
    <property type="evidence" value="ECO:0007669"/>
    <property type="project" value="UniProtKB-KW"/>
</dbReference>
<comment type="catalytic activity">
    <reaction evidence="1">
        <text>Thiol-dependent hydrolysis of ester, thioester, amide, peptide and isopeptide bonds formed by the C-terminal Gly of ubiquitin (a 76-residue protein attached to proteins as an intracellular targeting signal).</text>
        <dbReference type="EC" id="3.4.19.12"/>
    </reaction>
</comment>
<keyword evidence="6" id="KW-0378">Hydrolase</keyword>
<dbReference type="PROSITE" id="PS50235">
    <property type="entry name" value="USP_3"/>
    <property type="match status" value="1"/>
</dbReference>
<evidence type="ECO:0000256" key="1">
    <source>
        <dbReference type="ARBA" id="ARBA00000707"/>
    </source>
</evidence>